<keyword evidence="1" id="KW-0472">Membrane</keyword>
<gene>
    <name evidence="3" type="primary">LOC111478340</name>
</gene>
<organism evidence="2 3">
    <name type="scientific">Cucurbita maxima</name>
    <name type="common">Pumpkin</name>
    <name type="synonym">Winter squash</name>
    <dbReference type="NCBI Taxonomy" id="3661"/>
    <lineage>
        <taxon>Eukaryota</taxon>
        <taxon>Viridiplantae</taxon>
        <taxon>Streptophyta</taxon>
        <taxon>Embryophyta</taxon>
        <taxon>Tracheophyta</taxon>
        <taxon>Spermatophyta</taxon>
        <taxon>Magnoliopsida</taxon>
        <taxon>eudicotyledons</taxon>
        <taxon>Gunneridae</taxon>
        <taxon>Pentapetalae</taxon>
        <taxon>rosids</taxon>
        <taxon>fabids</taxon>
        <taxon>Cucurbitales</taxon>
        <taxon>Cucurbitaceae</taxon>
        <taxon>Cucurbiteae</taxon>
        <taxon>Cucurbita</taxon>
    </lineage>
</organism>
<dbReference type="GeneID" id="111478340"/>
<keyword evidence="1" id="KW-1133">Transmembrane helix</keyword>
<keyword evidence="2" id="KW-1185">Reference proteome</keyword>
<sequence length="93" mass="10825">MALRRSRQLVYAPSLELLQPLLMLPSVSYHPFQVDGLVIFLMMFQNNGACTQTSWQCSTFDLATPCILSIFYHWLPLAILLRYFTQIAVYLFF</sequence>
<keyword evidence="1" id="KW-0812">Transmembrane</keyword>
<dbReference type="Proteomes" id="UP000504608">
    <property type="component" value="Unplaced"/>
</dbReference>
<feature type="transmembrane region" description="Helical" evidence="1">
    <location>
        <begin position="62"/>
        <end position="84"/>
    </location>
</feature>
<dbReference type="AlphaFoldDB" id="A0A6J1IMC9"/>
<reference evidence="3" key="1">
    <citation type="submission" date="2025-08" db="UniProtKB">
        <authorList>
            <consortium name="RefSeq"/>
        </authorList>
    </citation>
    <scope>IDENTIFICATION</scope>
    <source>
        <tissue evidence="3">Young leaves</tissue>
    </source>
</reference>
<evidence type="ECO:0000256" key="1">
    <source>
        <dbReference type="SAM" id="Phobius"/>
    </source>
</evidence>
<dbReference type="RefSeq" id="XP_022978316.1">
    <property type="nucleotide sequence ID" value="XM_023122548.1"/>
</dbReference>
<protein>
    <submittedName>
        <fullName evidence="3">Uncharacterized protein LOC111478340 isoform X1</fullName>
    </submittedName>
</protein>
<accession>A0A6J1IMC9</accession>
<name>A0A6J1IMC9_CUCMA</name>
<dbReference type="KEGG" id="cmax:111478340"/>
<proteinExistence type="predicted"/>
<evidence type="ECO:0000313" key="3">
    <source>
        <dbReference type="RefSeq" id="XP_022978316.1"/>
    </source>
</evidence>
<evidence type="ECO:0000313" key="2">
    <source>
        <dbReference type="Proteomes" id="UP000504608"/>
    </source>
</evidence>